<evidence type="ECO:0000313" key="1">
    <source>
        <dbReference type="EMBL" id="AEG19107.1"/>
    </source>
</evidence>
<proteinExistence type="predicted"/>
<dbReference type="RefSeq" id="WP_013826606.1">
    <property type="nucleotide sequence ID" value="NC_015574.1"/>
</dbReference>
<keyword evidence="2" id="KW-1185">Reference proteome</keyword>
<organism evidence="1 2">
    <name type="scientific">Methanobacterium paludis (strain DSM 25820 / JCM 18151 / SWAN1)</name>
    <dbReference type="NCBI Taxonomy" id="868131"/>
    <lineage>
        <taxon>Archaea</taxon>
        <taxon>Methanobacteriati</taxon>
        <taxon>Methanobacteriota</taxon>
        <taxon>Methanomada group</taxon>
        <taxon>Methanobacteria</taxon>
        <taxon>Methanobacteriales</taxon>
        <taxon>Methanobacteriaceae</taxon>
        <taxon>Methanobacterium</taxon>
    </lineage>
</organism>
<dbReference type="Gene3D" id="1.25.10.10">
    <property type="entry name" value="Leucine-rich Repeat Variant"/>
    <property type="match status" value="1"/>
</dbReference>
<dbReference type="HOGENOM" id="CLU_840955_0_0_2"/>
<dbReference type="SUPFAM" id="SSF48371">
    <property type="entry name" value="ARM repeat"/>
    <property type="match status" value="1"/>
</dbReference>
<dbReference type="InterPro" id="IPR016024">
    <property type="entry name" value="ARM-type_fold"/>
</dbReference>
<accession>F6D2X8</accession>
<evidence type="ECO:0000313" key="2">
    <source>
        <dbReference type="Proteomes" id="UP000009231"/>
    </source>
</evidence>
<dbReference type="STRING" id="868131.MSWAN_2099"/>
<protein>
    <submittedName>
        <fullName evidence="1">HEAT domain containing protein</fullName>
    </submittedName>
</protein>
<name>F6D2X8_METPW</name>
<dbReference type="InterPro" id="IPR011989">
    <property type="entry name" value="ARM-like"/>
</dbReference>
<dbReference type="KEGG" id="mew:MSWAN_2099"/>
<dbReference type="GeneID" id="10669617"/>
<sequence length="330" mass="38064">MHGAEITYKKDYCPIKVFKNSNLGRKQIYKEYLNKNNLKELEDLEMVLNSLIKSTVDQKSKVGLEIVLLLISHKRKDVKACALGNLYILARDESVKNIAINELKAMISDENPHVRKSALDSLELYANEANTLEVTEIILELLTRIRKNIQSMKNNIKTSAKRFKSLKVNSKLFLNTFGKLFNKIPINTPKIKQRITHFYNILNYLTYKYTLFSKIAEMFPELSDINVLFEENFIEQGIIPYSSISKFELKQKDPLNELATIYANTILEKGHLRRLKAFLDDEDYSIRMTGVNALTNTANILISSKKKTFIESLKISLVKVYPLLKRTIST</sequence>
<reference evidence="1 2" key="1">
    <citation type="journal article" date="2014" name="Int. J. Syst. Evol. Microbiol.">
        <title>Methanobacterium paludis sp. nov. and a novel strain of Methanobacterium lacus isolated from northern peatlands.</title>
        <authorList>
            <person name="Cadillo-Quiroz H."/>
            <person name="Brauer S.L."/>
            <person name="Goodson N."/>
            <person name="Yavitt J.B."/>
            <person name="Zinder S.H."/>
        </authorList>
    </citation>
    <scope>NUCLEOTIDE SEQUENCE [LARGE SCALE GENOMIC DNA]</scope>
    <source>
        <strain evidence="2">DSM 25820 / JCM 18151 / SWAN1</strain>
    </source>
</reference>
<dbReference type="EMBL" id="CP002772">
    <property type="protein sequence ID" value="AEG19107.1"/>
    <property type="molecule type" value="Genomic_DNA"/>
</dbReference>
<dbReference type="AlphaFoldDB" id="F6D2X8"/>
<dbReference type="Proteomes" id="UP000009231">
    <property type="component" value="Chromosome"/>
</dbReference>
<gene>
    <name evidence="1" type="ordered locus">MSWAN_2099</name>
</gene>
<dbReference type="OrthoDB" id="71401at2157"/>